<evidence type="ECO:0000313" key="2">
    <source>
        <dbReference type="Proteomes" id="UP000244924"/>
    </source>
</evidence>
<proteinExistence type="predicted"/>
<dbReference type="AlphaFoldDB" id="A0A2R8B325"/>
<evidence type="ECO:0000313" key="1">
    <source>
        <dbReference type="EMBL" id="SPH16998.1"/>
    </source>
</evidence>
<dbReference type="RefSeq" id="WP_108851484.1">
    <property type="nucleotide sequence ID" value="NZ_OMOQ01000001.1"/>
</dbReference>
<accession>A0A2R8B325</accession>
<reference evidence="1 2" key="1">
    <citation type="submission" date="2018-03" db="EMBL/GenBank/DDBJ databases">
        <authorList>
            <person name="Keele B.F."/>
        </authorList>
    </citation>
    <scope>NUCLEOTIDE SEQUENCE [LARGE SCALE GENOMIC DNA]</scope>
    <source>
        <strain evidence="1 2">CECT 8626</strain>
    </source>
</reference>
<gene>
    <name evidence="1" type="ORF">DEA8626_00512</name>
</gene>
<keyword evidence="2" id="KW-1185">Reference proteome</keyword>
<organism evidence="1 2">
    <name type="scientific">Albidovulum aquaemixtae</name>
    <dbReference type="NCBI Taxonomy" id="1542388"/>
    <lineage>
        <taxon>Bacteria</taxon>
        <taxon>Pseudomonadati</taxon>
        <taxon>Pseudomonadota</taxon>
        <taxon>Alphaproteobacteria</taxon>
        <taxon>Rhodobacterales</taxon>
        <taxon>Paracoccaceae</taxon>
        <taxon>Albidovulum</taxon>
    </lineage>
</organism>
<name>A0A2R8B325_9RHOB</name>
<protein>
    <submittedName>
        <fullName evidence="1">Uncharacterized protein</fullName>
    </submittedName>
</protein>
<dbReference type="EMBL" id="OMOQ01000001">
    <property type="protein sequence ID" value="SPH16998.1"/>
    <property type="molecule type" value="Genomic_DNA"/>
</dbReference>
<dbReference type="Proteomes" id="UP000244924">
    <property type="component" value="Unassembled WGS sequence"/>
</dbReference>
<sequence length="457" mass="50136">MTTEILDRESLLRWLETVPPADVARVAFRIAARVLPVAELAVWDMQKHSHFDRDAPRAALAAIRSVLLLQIVANRPAELSTERVISFVDRAEEEWIGLEDTFTSTSAAALAASLHGLICAILYRQPDAHFTRDDSNSVLRSKSSVDALEHARSYAIHALYIIAPLHDPYGPEGINDLLSEFELVKSNRLPSLTLSAPISELWAKARNAWSSRGSDWDFWIRWYEDLLAGREPDWALLKRIALIDDQVWAQGAGAVNAEIGRLIKAVQQEKADPDRAVEDAVRTMSPPKTAVAKKVRTAIEEHRDALPPTFDAIEGLIALEVEHEQRRNYTDDFDLAEAKRRIGVLLVLHSAITRLRATVPATGPVPTANAVEAEKLLRLYGRKLCELPRAKVDEVVEGVWGTATGATKVGLILGSGALAGYFGLPALGGMIAGSMVFAPKNAAEVIKAAKEYLSTSN</sequence>
<dbReference type="OrthoDB" id="7877008at2"/>